<proteinExistence type="inferred from homology"/>
<organism evidence="10 11">
    <name type="scientific">Microbispora catharanthi</name>
    <dbReference type="NCBI Taxonomy" id="1712871"/>
    <lineage>
        <taxon>Bacteria</taxon>
        <taxon>Bacillati</taxon>
        <taxon>Actinomycetota</taxon>
        <taxon>Actinomycetes</taxon>
        <taxon>Streptosporangiales</taxon>
        <taxon>Streptosporangiaceae</taxon>
        <taxon>Microbispora</taxon>
    </lineage>
</organism>
<evidence type="ECO:0000256" key="4">
    <source>
        <dbReference type="ARBA" id="ARBA00022692"/>
    </source>
</evidence>
<dbReference type="EMBL" id="VDMA02000019">
    <property type="protein sequence ID" value="KAB8180961.1"/>
    <property type="molecule type" value="Genomic_DNA"/>
</dbReference>
<dbReference type="AlphaFoldDB" id="A0A5N6BIT3"/>
<comment type="caution">
    <text evidence="10">The sequence shown here is derived from an EMBL/GenBank/DDBJ whole genome shotgun (WGS) entry which is preliminary data.</text>
</comment>
<dbReference type="Pfam" id="PF00528">
    <property type="entry name" value="BPD_transp_1"/>
    <property type="match status" value="1"/>
</dbReference>
<dbReference type="Gene3D" id="1.10.3720.10">
    <property type="entry name" value="MetI-like"/>
    <property type="match status" value="1"/>
</dbReference>
<dbReference type="PROSITE" id="PS50928">
    <property type="entry name" value="ABC_TM1"/>
    <property type="match status" value="1"/>
</dbReference>
<dbReference type="PANTHER" id="PTHR30193">
    <property type="entry name" value="ABC TRANSPORTER PERMEASE PROTEIN"/>
    <property type="match status" value="1"/>
</dbReference>
<dbReference type="InterPro" id="IPR035906">
    <property type="entry name" value="MetI-like_sf"/>
</dbReference>
<protein>
    <submittedName>
        <fullName evidence="10">ABC transporter permease subunit</fullName>
    </submittedName>
</protein>
<feature type="compositionally biased region" description="Low complexity" evidence="8">
    <location>
        <begin position="11"/>
        <end position="36"/>
    </location>
</feature>
<reference evidence="10 11" key="1">
    <citation type="submission" date="2019-10" db="EMBL/GenBank/DDBJ databases">
        <title>Nonomuraea sp. nov., isolated from Phyllanthus amarus.</title>
        <authorList>
            <person name="Klykleung N."/>
            <person name="Tanasupawat S."/>
        </authorList>
    </citation>
    <scope>NUCLEOTIDE SEQUENCE [LARGE SCALE GENOMIC DNA]</scope>
    <source>
        <strain evidence="10 11">CR1-09</strain>
    </source>
</reference>
<evidence type="ECO:0000256" key="8">
    <source>
        <dbReference type="SAM" id="MobiDB-lite"/>
    </source>
</evidence>
<dbReference type="GO" id="GO:0055085">
    <property type="term" value="P:transmembrane transport"/>
    <property type="evidence" value="ECO:0007669"/>
    <property type="project" value="InterPro"/>
</dbReference>
<evidence type="ECO:0000259" key="9">
    <source>
        <dbReference type="PROSITE" id="PS50928"/>
    </source>
</evidence>
<feature type="transmembrane region" description="Helical" evidence="7">
    <location>
        <begin position="119"/>
        <end position="140"/>
    </location>
</feature>
<feature type="region of interest" description="Disordered" evidence="8">
    <location>
        <begin position="1"/>
        <end position="40"/>
    </location>
</feature>
<feature type="transmembrane region" description="Helical" evidence="7">
    <location>
        <begin position="192"/>
        <end position="211"/>
    </location>
</feature>
<dbReference type="GO" id="GO:0005886">
    <property type="term" value="C:plasma membrane"/>
    <property type="evidence" value="ECO:0007669"/>
    <property type="project" value="UniProtKB-SubCell"/>
</dbReference>
<feature type="transmembrane region" description="Helical" evidence="7">
    <location>
        <begin position="152"/>
        <end position="172"/>
    </location>
</feature>
<evidence type="ECO:0000256" key="6">
    <source>
        <dbReference type="ARBA" id="ARBA00023136"/>
    </source>
</evidence>
<feature type="transmembrane region" description="Helical" evidence="7">
    <location>
        <begin position="254"/>
        <end position="275"/>
    </location>
</feature>
<dbReference type="Proteomes" id="UP000313066">
    <property type="component" value="Unassembled WGS sequence"/>
</dbReference>
<keyword evidence="4 7" id="KW-0812">Transmembrane</keyword>
<dbReference type="SUPFAM" id="SSF161098">
    <property type="entry name" value="MetI-like"/>
    <property type="match status" value="1"/>
</dbReference>
<comment type="subcellular location">
    <subcellularLocation>
        <location evidence="1 7">Cell membrane</location>
        <topology evidence="1 7">Multi-pass membrane protein</topology>
    </subcellularLocation>
</comment>
<dbReference type="PANTHER" id="PTHR30193:SF37">
    <property type="entry name" value="INNER MEMBRANE ABC TRANSPORTER PERMEASE PROTEIN YCJO"/>
    <property type="match status" value="1"/>
</dbReference>
<keyword evidence="2 7" id="KW-0813">Transport</keyword>
<keyword evidence="5 7" id="KW-1133">Transmembrane helix</keyword>
<feature type="domain" description="ABC transmembrane type-1" evidence="9">
    <location>
        <begin position="115"/>
        <end position="336"/>
    </location>
</feature>
<keyword evidence="6 7" id="KW-0472">Membrane</keyword>
<feature type="transmembrane region" description="Helical" evidence="7">
    <location>
        <begin position="315"/>
        <end position="339"/>
    </location>
</feature>
<dbReference type="RefSeq" id="WP_139578481.1">
    <property type="nucleotide sequence ID" value="NZ_VDMA02000019.1"/>
</dbReference>
<dbReference type="InterPro" id="IPR000515">
    <property type="entry name" value="MetI-like"/>
</dbReference>
<accession>A0A5N6BIT3</accession>
<evidence type="ECO:0000313" key="11">
    <source>
        <dbReference type="Proteomes" id="UP000313066"/>
    </source>
</evidence>
<dbReference type="CDD" id="cd06261">
    <property type="entry name" value="TM_PBP2"/>
    <property type="match status" value="1"/>
</dbReference>
<evidence type="ECO:0000256" key="2">
    <source>
        <dbReference type="ARBA" id="ARBA00022448"/>
    </source>
</evidence>
<evidence type="ECO:0000256" key="5">
    <source>
        <dbReference type="ARBA" id="ARBA00022989"/>
    </source>
</evidence>
<name>A0A5N6BIT3_9ACTN</name>
<gene>
    <name evidence="10" type="ORF">FH610_030465</name>
</gene>
<evidence type="ECO:0000256" key="1">
    <source>
        <dbReference type="ARBA" id="ARBA00004651"/>
    </source>
</evidence>
<sequence>MASPPGGSLRTATPSPGGPPAAQSSPGGPSGTGTPAHPRAASGWRSRLHRLDRQASPYAYVAPFFLLFAAFGVFPLIYTAWVSLHDWNLLSSDNPFIGLDNYKALFADGYFWNAAFNTLSIGVLSAVPQLLLALVLAHLLNRPLRAQTLFRITLLLPNVTSVVAVVVIFSQLFGRDFGLINMVLDWLGFGRINWQAGVATSHVAIAVMIMWRWTGYNALIYLAAMQAVPREIYEAATLDGASSLKQLWGITLPMIRPTVIFTVIVTTIGSMQIIAEPLLFGAQVSNGAAATGGTDRQFQTLALYLYEKGFRSFEFGYASAAAWMMFLLVVVVVAFNYLVVRRMRGGLDV</sequence>
<evidence type="ECO:0000256" key="7">
    <source>
        <dbReference type="RuleBase" id="RU363032"/>
    </source>
</evidence>
<evidence type="ECO:0000256" key="3">
    <source>
        <dbReference type="ARBA" id="ARBA00022475"/>
    </source>
</evidence>
<keyword evidence="3" id="KW-1003">Cell membrane</keyword>
<evidence type="ECO:0000313" key="10">
    <source>
        <dbReference type="EMBL" id="KAB8180961.1"/>
    </source>
</evidence>
<dbReference type="SUPFAM" id="SSF160964">
    <property type="entry name" value="MalF N-terminal region-like"/>
    <property type="match status" value="1"/>
</dbReference>
<comment type="similarity">
    <text evidence="7">Belongs to the binding-protein-dependent transport system permease family.</text>
</comment>
<keyword evidence="11" id="KW-1185">Reference proteome</keyword>
<feature type="transmembrane region" description="Helical" evidence="7">
    <location>
        <begin position="58"/>
        <end position="81"/>
    </location>
</feature>
<dbReference type="InterPro" id="IPR051393">
    <property type="entry name" value="ABC_transporter_permease"/>
</dbReference>